<feature type="transmembrane region" description="Helical" evidence="1">
    <location>
        <begin position="6"/>
        <end position="23"/>
    </location>
</feature>
<evidence type="ECO:0000256" key="1">
    <source>
        <dbReference type="SAM" id="Phobius"/>
    </source>
</evidence>
<dbReference type="InterPro" id="IPR008473">
    <property type="entry name" value="Phage_holin_3_7"/>
</dbReference>
<evidence type="ECO:0000313" key="2">
    <source>
        <dbReference type="EMBL" id="UXY16733.1"/>
    </source>
</evidence>
<dbReference type="EMBL" id="CP106753">
    <property type="protein sequence ID" value="UXY16733.1"/>
    <property type="molecule type" value="Genomic_DNA"/>
</dbReference>
<sequence length="108" mass="11867">MTYLIWINALLCLLIAGRLVAFRRAGATYRPWVSWLAYVIVVAAGSVPIRTLFGIAVPVDVSTVLINGLVCLALFSVRGNLMALFRADARSLICQLLEGRRHARPASR</sequence>
<keyword evidence="1" id="KW-0472">Membrane</keyword>
<reference evidence="2" key="1">
    <citation type="submission" date="2022-10" db="EMBL/GenBank/DDBJ databases">
        <title>Chitiniphilus purpureus sp. nov., a novel chitin-degrading bacterium isolated from crawfish pond sediment.</title>
        <authorList>
            <person name="Li K."/>
        </authorList>
    </citation>
    <scope>NUCLEOTIDE SEQUENCE</scope>
    <source>
        <strain evidence="2">CD1</strain>
    </source>
</reference>
<keyword evidence="3" id="KW-1185">Reference proteome</keyword>
<dbReference type="Pfam" id="PF05449">
    <property type="entry name" value="Phage_holin_3_7"/>
    <property type="match status" value="1"/>
</dbReference>
<gene>
    <name evidence="2" type="ORF">N8I74_06840</name>
</gene>
<dbReference type="Proteomes" id="UP001061302">
    <property type="component" value="Chromosome"/>
</dbReference>
<feature type="transmembrane region" description="Helical" evidence="1">
    <location>
        <begin position="64"/>
        <end position="85"/>
    </location>
</feature>
<evidence type="ECO:0000313" key="3">
    <source>
        <dbReference type="Proteomes" id="UP001061302"/>
    </source>
</evidence>
<proteinExistence type="predicted"/>
<organism evidence="2 3">
    <name type="scientific">Chitiniphilus purpureus</name>
    <dbReference type="NCBI Taxonomy" id="2981137"/>
    <lineage>
        <taxon>Bacteria</taxon>
        <taxon>Pseudomonadati</taxon>
        <taxon>Pseudomonadota</taxon>
        <taxon>Betaproteobacteria</taxon>
        <taxon>Neisseriales</taxon>
        <taxon>Chitinibacteraceae</taxon>
        <taxon>Chitiniphilus</taxon>
    </lineage>
</organism>
<dbReference type="RefSeq" id="WP_263126123.1">
    <property type="nucleotide sequence ID" value="NZ_CP106753.1"/>
</dbReference>
<keyword evidence="1" id="KW-0812">Transmembrane</keyword>
<name>A0ABY6DSM9_9NEIS</name>
<protein>
    <submittedName>
        <fullName evidence="2">Phage holin family protein</fullName>
    </submittedName>
</protein>
<accession>A0ABY6DSM9</accession>
<feature type="transmembrane region" description="Helical" evidence="1">
    <location>
        <begin position="35"/>
        <end position="58"/>
    </location>
</feature>
<keyword evidence="1" id="KW-1133">Transmembrane helix</keyword>